<evidence type="ECO:0000256" key="4">
    <source>
        <dbReference type="ARBA" id="ARBA00022989"/>
    </source>
</evidence>
<feature type="transmembrane region" description="Helical" evidence="6">
    <location>
        <begin position="300"/>
        <end position="323"/>
    </location>
</feature>
<evidence type="ECO:0000256" key="3">
    <source>
        <dbReference type="ARBA" id="ARBA00022692"/>
    </source>
</evidence>
<proteinExistence type="predicted"/>
<accession>A0ABR8Y0T8</accession>
<feature type="transmembrane region" description="Helical" evidence="6">
    <location>
        <begin position="153"/>
        <end position="177"/>
    </location>
</feature>
<evidence type="ECO:0000256" key="2">
    <source>
        <dbReference type="ARBA" id="ARBA00022475"/>
    </source>
</evidence>
<feature type="transmembrane region" description="Helical" evidence="6">
    <location>
        <begin position="90"/>
        <end position="113"/>
    </location>
</feature>
<feature type="transmembrane region" description="Helical" evidence="6">
    <location>
        <begin position="7"/>
        <end position="26"/>
    </location>
</feature>
<feature type="transmembrane region" description="Helical" evidence="6">
    <location>
        <begin position="183"/>
        <end position="202"/>
    </location>
</feature>
<keyword evidence="4 6" id="KW-1133">Transmembrane helix</keyword>
<keyword evidence="2" id="KW-1003">Cell membrane</keyword>
<feature type="transmembrane region" description="Helical" evidence="6">
    <location>
        <begin position="343"/>
        <end position="364"/>
    </location>
</feature>
<gene>
    <name evidence="7" type="ORF">H9635_13600</name>
</gene>
<keyword evidence="3 6" id="KW-0812">Transmembrane</keyword>
<dbReference type="PANTHER" id="PTHR30250:SF11">
    <property type="entry name" value="O-ANTIGEN TRANSPORTER-RELATED"/>
    <property type="match status" value="1"/>
</dbReference>
<organism evidence="7 8">
    <name type="scientific">Solibacillus faecavium</name>
    <dbReference type="NCBI Taxonomy" id="2762221"/>
    <lineage>
        <taxon>Bacteria</taxon>
        <taxon>Bacillati</taxon>
        <taxon>Bacillota</taxon>
        <taxon>Bacilli</taxon>
        <taxon>Bacillales</taxon>
        <taxon>Caryophanaceae</taxon>
        <taxon>Solibacillus</taxon>
    </lineage>
</organism>
<dbReference type="InterPro" id="IPR050833">
    <property type="entry name" value="Poly_Biosynth_Transport"/>
</dbReference>
<reference evidence="7 8" key="1">
    <citation type="submission" date="2020-08" db="EMBL/GenBank/DDBJ databases">
        <title>A Genomic Blueprint of the Chicken Gut Microbiome.</title>
        <authorList>
            <person name="Gilroy R."/>
            <person name="Ravi A."/>
            <person name="Getino M."/>
            <person name="Pursley I."/>
            <person name="Horton D.L."/>
            <person name="Alikhan N.-F."/>
            <person name="Baker D."/>
            <person name="Gharbi K."/>
            <person name="Hall N."/>
            <person name="Watson M."/>
            <person name="Adriaenssens E.M."/>
            <person name="Foster-Nyarko E."/>
            <person name="Jarju S."/>
            <person name="Secka A."/>
            <person name="Antonio M."/>
            <person name="Oren A."/>
            <person name="Chaudhuri R."/>
            <person name="La Ragione R.M."/>
            <person name="Hildebrand F."/>
            <person name="Pallen M.J."/>
        </authorList>
    </citation>
    <scope>NUCLEOTIDE SEQUENCE [LARGE SCALE GENOMIC DNA]</scope>
    <source>
        <strain evidence="7 8">A46</strain>
    </source>
</reference>
<evidence type="ECO:0000256" key="1">
    <source>
        <dbReference type="ARBA" id="ARBA00004651"/>
    </source>
</evidence>
<feature type="transmembrane region" description="Helical" evidence="6">
    <location>
        <begin position="428"/>
        <end position="455"/>
    </location>
</feature>
<evidence type="ECO:0000313" key="8">
    <source>
        <dbReference type="Proteomes" id="UP000619101"/>
    </source>
</evidence>
<feature type="transmembrane region" description="Helical" evidence="6">
    <location>
        <begin position="119"/>
        <end position="141"/>
    </location>
</feature>
<feature type="transmembrane region" description="Helical" evidence="6">
    <location>
        <begin position="46"/>
        <end position="69"/>
    </location>
</feature>
<evidence type="ECO:0008006" key="9">
    <source>
        <dbReference type="Google" id="ProtNLM"/>
    </source>
</evidence>
<dbReference type="RefSeq" id="WP_191700854.1">
    <property type="nucleotide sequence ID" value="NZ_JACSPZ010000006.1"/>
</dbReference>
<feature type="transmembrane region" description="Helical" evidence="6">
    <location>
        <begin position="461"/>
        <end position="484"/>
    </location>
</feature>
<name>A0ABR8Y0T8_9BACL</name>
<sequence length="503" mass="57362">MRSKKTFLNLIVNILSVPVTALLGLWLTRLTIVYYGSDINGLNALITQIIAIILILEAGIGVAINSRLYKPYMNNDSNAMNAILTVGKKAFEVIAIVFSMLAFIIALILPGLLETSVNIQTIFILFILAFLPTSIYLFFSLKYKPIYDVSQSEYIFSLISVSMNIIGQLVAILFIYLESSIEVVRFWIMFFLILRSVFIYIISRKRYKEFKFDSKQKNYEFLKDMPSVISLKITTLIYSTSPILYISFIFGTLMTSVYSVYNMIFTVLKSLAYAVVNAPFNAFGQLLADDELIDNTREKFMSYQLLVIMFISIILITCMLVIIPFVEIYTNGVTDVNYLDYRLAMLLSIITYLEIVHIPSGIMMQVTGAFKENKRIQNISTVVLVVGMVGFSLIYGLYGIMFALIICNLILGYLEIKYAHKVIFKTNLFTIYIMIFLNLFIAGMLVKILSTYISINGYIEFLVTSFILVVINSLTIYIVNFIVFKKYLNILNGLVLNKLKLKK</sequence>
<keyword evidence="5 6" id="KW-0472">Membrane</keyword>
<evidence type="ECO:0000256" key="5">
    <source>
        <dbReference type="ARBA" id="ARBA00023136"/>
    </source>
</evidence>
<dbReference type="EMBL" id="JACSPZ010000006">
    <property type="protein sequence ID" value="MBD8037781.1"/>
    <property type="molecule type" value="Genomic_DNA"/>
</dbReference>
<protein>
    <recommendedName>
        <fullName evidence="9">Polysaccharide biosynthesis protein C-terminal domain-containing protein</fullName>
    </recommendedName>
</protein>
<dbReference type="Proteomes" id="UP000619101">
    <property type="component" value="Unassembled WGS sequence"/>
</dbReference>
<evidence type="ECO:0000313" key="7">
    <source>
        <dbReference type="EMBL" id="MBD8037781.1"/>
    </source>
</evidence>
<keyword evidence="8" id="KW-1185">Reference proteome</keyword>
<comment type="caution">
    <text evidence="7">The sequence shown here is derived from an EMBL/GenBank/DDBJ whole genome shotgun (WGS) entry which is preliminary data.</text>
</comment>
<comment type="subcellular location">
    <subcellularLocation>
        <location evidence="1">Cell membrane</location>
        <topology evidence="1">Multi-pass membrane protein</topology>
    </subcellularLocation>
</comment>
<evidence type="ECO:0000256" key="6">
    <source>
        <dbReference type="SAM" id="Phobius"/>
    </source>
</evidence>
<dbReference type="PANTHER" id="PTHR30250">
    <property type="entry name" value="PST FAMILY PREDICTED COLANIC ACID TRANSPORTER"/>
    <property type="match status" value="1"/>
</dbReference>
<feature type="transmembrane region" description="Helical" evidence="6">
    <location>
        <begin position="376"/>
        <end position="394"/>
    </location>
</feature>